<dbReference type="RefSeq" id="XP_014149342.1">
    <property type="nucleotide sequence ID" value="XM_014293867.1"/>
</dbReference>
<dbReference type="Pfam" id="PF10046">
    <property type="entry name" value="BLOC1_2"/>
    <property type="match status" value="1"/>
</dbReference>
<accession>A0A0L0FFA9</accession>
<reference evidence="2 3" key="1">
    <citation type="submission" date="2011-02" db="EMBL/GenBank/DDBJ databases">
        <title>The Genome Sequence of Sphaeroforma arctica JP610.</title>
        <authorList>
            <consortium name="The Broad Institute Genome Sequencing Platform"/>
            <person name="Russ C."/>
            <person name="Cuomo C."/>
            <person name="Young S.K."/>
            <person name="Zeng Q."/>
            <person name="Gargeya S."/>
            <person name="Alvarado L."/>
            <person name="Berlin A."/>
            <person name="Chapman S.B."/>
            <person name="Chen Z."/>
            <person name="Freedman E."/>
            <person name="Gellesch M."/>
            <person name="Goldberg J."/>
            <person name="Griggs A."/>
            <person name="Gujja S."/>
            <person name="Heilman E."/>
            <person name="Heiman D."/>
            <person name="Howarth C."/>
            <person name="Mehta T."/>
            <person name="Neiman D."/>
            <person name="Pearson M."/>
            <person name="Roberts A."/>
            <person name="Saif S."/>
            <person name="Shea T."/>
            <person name="Shenoy N."/>
            <person name="Sisk P."/>
            <person name="Stolte C."/>
            <person name="Sykes S."/>
            <person name="White J."/>
            <person name="Yandava C."/>
            <person name="Burger G."/>
            <person name="Gray M.W."/>
            <person name="Holland P.W.H."/>
            <person name="King N."/>
            <person name="Lang F.B.F."/>
            <person name="Roger A.J."/>
            <person name="Ruiz-Trillo I."/>
            <person name="Haas B."/>
            <person name="Nusbaum C."/>
            <person name="Birren B."/>
        </authorList>
    </citation>
    <scope>NUCLEOTIDE SEQUENCE [LARGE SCALE GENOMIC DNA]</scope>
    <source>
        <strain evidence="2 3">JP610</strain>
    </source>
</reference>
<sequence>MGETNTDRLLRQASNRIVDEPSERLLQLSDEMFSKVAAYVKAELGQPIDDLALMEKINNITAARYSKMADQMANVNAEVAELYDAYTTVAVSMEKIDEVEQGNASYTDHVYITWYIKS</sequence>
<comment type="similarity">
    <text evidence="1">Belongs to the BLOC1S2 family.</text>
</comment>
<evidence type="ECO:0000313" key="2">
    <source>
        <dbReference type="EMBL" id="KNC75440.1"/>
    </source>
</evidence>
<dbReference type="PANTHER" id="PTHR46479:SF1">
    <property type="entry name" value="BIOGENESIS OF LYSOSOME-RELATED ORGANELLES COMPLEX 1 SUBUNIT 2"/>
    <property type="match status" value="1"/>
</dbReference>
<dbReference type="GeneID" id="25912541"/>
<dbReference type="AlphaFoldDB" id="A0A0L0FFA9"/>
<feature type="non-terminal residue" evidence="2">
    <location>
        <position position="1"/>
    </location>
</feature>
<evidence type="ECO:0000313" key="3">
    <source>
        <dbReference type="Proteomes" id="UP000054560"/>
    </source>
</evidence>
<dbReference type="InterPro" id="IPR019269">
    <property type="entry name" value="BLOC1_su2"/>
</dbReference>
<dbReference type="EMBL" id="KQ243622">
    <property type="protein sequence ID" value="KNC75440.1"/>
    <property type="molecule type" value="Genomic_DNA"/>
</dbReference>
<dbReference type="GO" id="GO:0032418">
    <property type="term" value="P:lysosome localization"/>
    <property type="evidence" value="ECO:0007669"/>
    <property type="project" value="TreeGrafter"/>
</dbReference>
<keyword evidence="3" id="KW-1185">Reference proteome</keyword>
<dbReference type="Proteomes" id="UP000054560">
    <property type="component" value="Unassembled WGS sequence"/>
</dbReference>
<dbReference type="OrthoDB" id="244061at2759"/>
<dbReference type="GO" id="GO:0031083">
    <property type="term" value="C:BLOC-1 complex"/>
    <property type="evidence" value="ECO:0007669"/>
    <property type="project" value="TreeGrafter"/>
</dbReference>
<gene>
    <name evidence="2" type="ORF">SARC_12037</name>
</gene>
<dbReference type="GO" id="GO:0016197">
    <property type="term" value="P:endosomal transport"/>
    <property type="evidence" value="ECO:0007669"/>
    <property type="project" value="TreeGrafter"/>
</dbReference>
<organism evidence="2 3">
    <name type="scientific">Sphaeroforma arctica JP610</name>
    <dbReference type="NCBI Taxonomy" id="667725"/>
    <lineage>
        <taxon>Eukaryota</taxon>
        <taxon>Ichthyosporea</taxon>
        <taxon>Ichthyophonida</taxon>
        <taxon>Sphaeroforma</taxon>
    </lineage>
</organism>
<proteinExistence type="inferred from homology"/>
<dbReference type="GO" id="GO:0000930">
    <property type="term" value="C:gamma-tubulin complex"/>
    <property type="evidence" value="ECO:0007669"/>
    <property type="project" value="TreeGrafter"/>
</dbReference>
<evidence type="ECO:0000256" key="1">
    <source>
        <dbReference type="ARBA" id="ARBA00008468"/>
    </source>
</evidence>
<protein>
    <submittedName>
        <fullName evidence="2">Uncharacterized protein</fullName>
    </submittedName>
</protein>
<dbReference type="GO" id="GO:0099078">
    <property type="term" value="C:BORC complex"/>
    <property type="evidence" value="ECO:0007669"/>
    <property type="project" value="TreeGrafter"/>
</dbReference>
<dbReference type="GO" id="GO:0043015">
    <property type="term" value="F:gamma-tubulin binding"/>
    <property type="evidence" value="ECO:0007669"/>
    <property type="project" value="TreeGrafter"/>
</dbReference>
<name>A0A0L0FFA9_9EUKA</name>
<dbReference type="PANTHER" id="PTHR46479">
    <property type="entry name" value="BIOGENESIS OF LYSOSOME-RELATED ORGANELLES COMPLEX 1 SUBUNIT 2"/>
    <property type="match status" value="1"/>
</dbReference>